<gene>
    <name evidence="8" type="ORF">GCM10011614_09200</name>
</gene>
<evidence type="ECO:0000256" key="6">
    <source>
        <dbReference type="SAM" id="Phobius"/>
    </source>
</evidence>
<keyword evidence="4 6" id="KW-0472">Membrane</keyword>
<feature type="transmembrane region" description="Helical" evidence="6">
    <location>
        <begin position="104"/>
        <end position="125"/>
    </location>
</feature>
<keyword evidence="2 6" id="KW-0812">Transmembrane</keyword>
<evidence type="ECO:0000256" key="4">
    <source>
        <dbReference type="ARBA" id="ARBA00023136"/>
    </source>
</evidence>
<feature type="transmembrane region" description="Helical" evidence="6">
    <location>
        <begin position="15"/>
        <end position="33"/>
    </location>
</feature>
<feature type="transmembrane region" description="Helical" evidence="6">
    <location>
        <begin position="131"/>
        <end position="152"/>
    </location>
</feature>
<sequence length="488" mass="52767">MELHPSGLCITRGSALLGIGFFVILTVPSLLILDFPKIAMVPLLFFIPTIIFARFWLGAMWKQPLGLNISWGRLALFVANFAILCLAAVYSYNHGLRPVREPVLNTFGFNILAAISALAFCLAASGEPRPVSALMSGLLLAALAICSLDLALHLGGYVNPGSAWQPQTKTPGLFFTLLGFKAHRVMMPLSSAFQNGAVVPTLLCVIAMGAGGRWVWLRGAAFGLGLLLLLLLDTRMFILAIAIAFLSRVLSRIPWALAATALALPWLEVAVVVYADLFPSVAEIAGGRSTAYGLFSGRQFIWEKCWDYLAWTKSGPLLLGNGLFGQANTGISRQYAAMFAYWPAEDRSAISVHNAFLQMLLDVGIVGLAAFGLMLFFAVSRAETLARRGGPDAPGWRIVSLVLLTFASIAGTEMVLGVYMKESIAITSCLFLATALFGGRRAPRRNQVTIIVRFRDWRTNSEKAGTLGQSTGRKRTGLPTAHLISGRR</sequence>
<dbReference type="InterPro" id="IPR007016">
    <property type="entry name" value="O-antigen_ligase-rel_domated"/>
</dbReference>
<reference evidence="8" key="1">
    <citation type="journal article" date="2014" name="Int. J. Syst. Evol. Microbiol.">
        <title>Complete genome sequence of Corynebacterium casei LMG S-19264T (=DSM 44701T), isolated from a smear-ripened cheese.</title>
        <authorList>
            <consortium name="US DOE Joint Genome Institute (JGI-PGF)"/>
            <person name="Walter F."/>
            <person name="Albersmeier A."/>
            <person name="Kalinowski J."/>
            <person name="Ruckert C."/>
        </authorList>
    </citation>
    <scope>NUCLEOTIDE SEQUENCE</scope>
    <source>
        <strain evidence="8">KCTC 32255</strain>
    </source>
</reference>
<dbReference type="Proteomes" id="UP000648075">
    <property type="component" value="Unassembled WGS sequence"/>
</dbReference>
<protein>
    <recommendedName>
        <fullName evidence="7">O-antigen ligase-related domain-containing protein</fullName>
    </recommendedName>
</protein>
<evidence type="ECO:0000259" key="7">
    <source>
        <dbReference type="Pfam" id="PF04932"/>
    </source>
</evidence>
<evidence type="ECO:0000256" key="1">
    <source>
        <dbReference type="ARBA" id="ARBA00004141"/>
    </source>
</evidence>
<organism evidence="8 9">
    <name type="scientific">Novosphingobium colocasiae</name>
    <dbReference type="NCBI Taxonomy" id="1256513"/>
    <lineage>
        <taxon>Bacteria</taxon>
        <taxon>Pseudomonadati</taxon>
        <taxon>Pseudomonadota</taxon>
        <taxon>Alphaproteobacteria</taxon>
        <taxon>Sphingomonadales</taxon>
        <taxon>Sphingomonadaceae</taxon>
        <taxon>Novosphingobium</taxon>
    </lineage>
</organism>
<feature type="transmembrane region" description="Helical" evidence="6">
    <location>
        <begin position="71"/>
        <end position="92"/>
    </location>
</feature>
<feature type="region of interest" description="Disordered" evidence="5">
    <location>
        <begin position="463"/>
        <end position="488"/>
    </location>
</feature>
<comment type="subcellular location">
    <subcellularLocation>
        <location evidence="1">Membrane</location>
        <topology evidence="1">Multi-pass membrane protein</topology>
    </subcellularLocation>
</comment>
<feature type="transmembrane region" description="Helical" evidence="6">
    <location>
        <begin position="253"/>
        <end position="275"/>
    </location>
</feature>
<evidence type="ECO:0000256" key="2">
    <source>
        <dbReference type="ARBA" id="ARBA00022692"/>
    </source>
</evidence>
<feature type="transmembrane region" description="Helical" evidence="6">
    <location>
        <begin position="398"/>
        <end position="417"/>
    </location>
</feature>
<dbReference type="AlphaFoldDB" id="A0A918UEI7"/>
<name>A0A918UEI7_9SPHN</name>
<evidence type="ECO:0000256" key="3">
    <source>
        <dbReference type="ARBA" id="ARBA00022989"/>
    </source>
</evidence>
<evidence type="ECO:0000313" key="9">
    <source>
        <dbReference type="Proteomes" id="UP000648075"/>
    </source>
</evidence>
<feature type="transmembrane region" description="Helical" evidence="6">
    <location>
        <begin position="222"/>
        <end position="246"/>
    </location>
</feature>
<proteinExistence type="predicted"/>
<feature type="transmembrane region" description="Helical" evidence="6">
    <location>
        <begin position="355"/>
        <end position="377"/>
    </location>
</feature>
<feature type="domain" description="O-antigen ligase-related" evidence="7">
    <location>
        <begin position="221"/>
        <end position="371"/>
    </location>
</feature>
<evidence type="ECO:0000313" key="8">
    <source>
        <dbReference type="EMBL" id="GGY96533.1"/>
    </source>
</evidence>
<dbReference type="EMBL" id="BMZA01000002">
    <property type="protein sequence ID" value="GGY96533.1"/>
    <property type="molecule type" value="Genomic_DNA"/>
</dbReference>
<dbReference type="Pfam" id="PF04932">
    <property type="entry name" value="Wzy_C"/>
    <property type="match status" value="1"/>
</dbReference>
<keyword evidence="9" id="KW-1185">Reference proteome</keyword>
<evidence type="ECO:0000256" key="5">
    <source>
        <dbReference type="SAM" id="MobiDB-lite"/>
    </source>
</evidence>
<feature type="transmembrane region" description="Helical" evidence="6">
    <location>
        <begin position="40"/>
        <end position="59"/>
    </location>
</feature>
<keyword evidence="3 6" id="KW-1133">Transmembrane helix</keyword>
<accession>A0A918UEI7</accession>
<dbReference type="GO" id="GO:0016020">
    <property type="term" value="C:membrane"/>
    <property type="evidence" value="ECO:0007669"/>
    <property type="project" value="UniProtKB-SubCell"/>
</dbReference>
<comment type="caution">
    <text evidence="8">The sequence shown here is derived from an EMBL/GenBank/DDBJ whole genome shotgun (WGS) entry which is preliminary data.</text>
</comment>
<feature type="transmembrane region" description="Helical" evidence="6">
    <location>
        <begin position="196"/>
        <end position="216"/>
    </location>
</feature>
<reference evidence="8" key="2">
    <citation type="submission" date="2020-09" db="EMBL/GenBank/DDBJ databases">
        <authorList>
            <person name="Sun Q."/>
            <person name="Kim S."/>
        </authorList>
    </citation>
    <scope>NUCLEOTIDE SEQUENCE</scope>
    <source>
        <strain evidence="8">KCTC 32255</strain>
    </source>
</reference>